<dbReference type="InterPro" id="IPR019734">
    <property type="entry name" value="TPR_rpt"/>
</dbReference>
<dbReference type="PROSITE" id="PS50005">
    <property type="entry name" value="TPR"/>
    <property type="match status" value="1"/>
</dbReference>
<dbReference type="Gene3D" id="1.20.1050.10">
    <property type="match status" value="1"/>
</dbReference>
<evidence type="ECO:0000313" key="6">
    <source>
        <dbReference type="Proteomes" id="UP000601435"/>
    </source>
</evidence>
<dbReference type="SFLD" id="SFLDG01151">
    <property type="entry name" value="Main.2:_Nu-like"/>
    <property type="match status" value="1"/>
</dbReference>
<dbReference type="SUPFAM" id="SSF47616">
    <property type="entry name" value="GST C-terminal domain-like"/>
    <property type="match status" value="1"/>
</dbReference>
<protein>
    <submittedName>
        <fullName evidence="5">YfcG protein</fullName>
    </submittedName>
</protein>
<gene>
    <name evidence="5" type="primary">yfcG</name>
    <name evidence="5" type="ORF">SNEC2469_LOCUS9728</name>
</gene>
<accession>A0A812PVD4</accession>
<evidence type="ECO:0000256" key="2">
    <source>
        <dbReference type="PROSITE-ProRule" id="PRU00339"/>
    </source>
</evidence>
<dbReference type="InterPro" id="IPR010987">
    <property type="entry name" value="Glutathione-S-Trfase_C-like"/>
</dbReference>
<dbReference type="SFLD" id="SFLDG00358">
    <property type="entry name" value="Main_(cytGST)"/>
    <property type="match status" value="1"/>
</dbReference>
<dbReference type="InterPro" id="IPR036282">
    <property type="entry name" value="Glutathione-S-Trfase_C_sf"/>
</dbReference>
<dbReference type="Gene3D" id="3.40.50.10070">
    <property type="entry name" value="TolB, N-terminal domain"/>
    <property type="match status" value="1"/>
</dbReference>
<dbReference type="InterPro" id="IPR035897">
    <property type="entry name" value="Toll_tir_struct_dom_sf"/>
</dbReference>
<proteinExistence type="inferred from homology"/>
<dbReference type="Gene3D" id="3.40.50.10140">
    <property type="entry name" value="Toll/interleukin-1 receptor homology (TIR) domain"/>
    <property type="match status" value="1"/>
</dbReference>
<dbReference type="SUPFAM" id="SSF52833">
    <property type="entry name" value="Thioredoxin-like"/>
    <property type="match status" value="1"/>
</dbReference>
<dbReference type="Pfam" id="PF13432">
    <property type="entry name" value="TPR_16"/>
    <property type="match status" value="1"/>
</dbReference>
<dbReference type="GO" id="GO:0007165">
    <property type="term" value="P:signal transduction"/>
    <property type="evidence" value="ECO:0007669"/>
    <property type="project" value="InterPro"/>
</dbReference>
<dbReference type="CDD" id="cd03048">
    <property type="entry name" value="GST_N_Ure2p_like"/>
    <property type="match status" value="1"/>
</dbReference>
<feature type="repeat" description="TPR" evidence="2">
    <location>
        <begin position="459"/>
        <end position="492"/>
    </location>
</feature>
<dbReference type="PANTHER" id="PTHR44051">
    <property type="entry name" value="GLUTATHIONE S-TRANSFERASE-RELATED"/>
    <property type="match status" value="1"/>
</dbReference>
<comment type="caution">
    <text evidence="5">The sequence shown here is derived from an EMBL/GenBank/DDBJ whole genome shotgun (WGS) entry which is preliminary data.</text>
</comment>
<sequence>MIWLSLRRAWPVAAFRYKAFISYSHQDETWADWLHAQLEGFEPPSGLPRLLPIFQDKQELAAASGLSASIDAALADAEFLVVVCSPAAVASRWVTAEIERFINLGRQDQIICLIVDGVPGSPDAECFPAPLQNREPLAADVRAEGHTRNHALLRLIAALLGIQFNDLRKRDTSIAVLPFRDLSADGAQQHLCDGLAEALSDELSQLKDLRVISRTSASAFRQSTLSAAEIGAQLDATYVVEGSIQVAGSTLRARLQLVDVRTDSIKASSTFNSSLSEIFALQDKIASAVAGELHETLQHRARLPGAVNSEAYQLLLRAKHLASQFNQSALQRSNELLRQALALEPDYADALNALAGNYCTQVGEGFVEHDLVPDAKQISQRILETDPHNTDALSGLGWIALRFENNLPAAAQHLQHAVVLGSRTSHVLNSVGGLLIRMRRMDEAIRVARHVASLDPLNAHAHANLGVYSLFARRYTQAIDAYSTALEISPGFVGAHFAIGLAHLLDGDIEAASISMQAEADEEFRVKGTAFICWDKGDVAGFRDALATLIEKWGSVWPSEVAEVYAYAGMADEAFTWIEKDTDQDLGAGWAESVVNPVFHKLEQDPRWLQLLEKLGLESIVLIDLYYCPTPNCQKVSIAMEELGIDYQVHPIDIVAGDQNEPDFVQICPNRKVPVIVDPDGPGGEPFTLWESAAILLYLAEKKTGLWPEDPAQRALGHQWLFWQMSYVGPMMGQLHHFVRYAPDQLPYPIERYTLEVERLRRLLNTHLEGREYILDEYSLADIACIPWFKMFVVGYPDHAPYPHLHAWMDRVYERPAVKRGMSVDLDKIRPVVVGAVPVTDDVRKHLFASFQDGDGPTR</sequence>
<dbReference type="InterPro" id="IPR004045">
    <property type="entry name" value="Glutathione_S-Trfase_N"/>
</dbReference>
<dbReference type="Gene3D" id="3.40.30.10">
    <property type="entry name" value="Glutaredoxin"/>
    <property type="match status" value="1"/>
</dbReference>
<dbReference type="InterPro" id="IPR011990">
    <property type="entry name" value="TPR-like_helical_dom_sf"/>
</dbReference>
<evidence type="ECO:0000259" key="4">
    <source>
        <dbReference type="PROSITE" id="PS50405"/>
    </source>
</evidence>
<organism evidence="5 6">
    <name type="scientific">Symbiodinium necroappetens</name>
    <dbReference type="NCBI Taxonomy" id="1628268"/>
    <lineage>
        <taxon>Eukaryota</taxon>
        <taxon>Sar</taxon>
        <taxon>Alveolata</taxon>
        <taxon>Dinophyceae</taxon>
        <taxon>Suessiales</taxon>
        <taxon>Symbiodiniaceae</taxon>
        <taxon>Symbiodinium</taxon>
    </lineage>
</organism>
<dbReference type="InterPro" id="IPR000157">
    <property type="entry name" value="TIR_dom"/>
</dbReference>
<feature type="domain" description="GST C-terminal" evidence="4">
    <location>
        <begin position="710"/>
        <end position="832"/>
    </location>
</feature>
<keyword evidence="2" id="KW-0802">TPR repeat</keyword>
<dbReference type="PANTHER" id="PTHR44051:SF8">
    <property type="entry name" value="GLUTATHIONE S-TRANSFERASE GSTA"/>
    <property type="match status" value="1"/>
</dbReference>
<dbReference type="Pfam" id="PF13409">
    <property type="entry name" value="GST_N_2"/>
    <property type="match status" value="1"/>
</dbReference>
<dbReference type="PROSITE" id="PS50404">
    <property type="entry name" value="GST_NTER"/>
    <property type="match status" value="1"/>
</dbReference>
<dbReference type="PROSITE" id="PS50405">
    <property type="entry name" value="GST_CTER"/>
    <property type="match status" value="1"/>
</dbReference>
<evidence type="ECO:0000313" key="5">
    <source>
        <dbReference type="EMBL" id="CAE7366148.1"/>
    </source>
</evidence>
<dbReference type="SMART" id="SM00028">
    <property type="entry name" value="TPR"/>
    <property type="match status" value="2"/>
</dbReference>
<dbReference type="SUPFAM" id="SSF52200">
    <property type="entry name" value="Toll/Interleukin receptor TIR domain"/>
    <property type="match status" value="1"/>
</dbReference>
<reference evidence="5" key="1">
    <citation type="submission" date="2021-02" db="EMBL/GenBank/DDBJ databases">
        <authorList>
            <person name="Dougan E. K."/>
            <person name="Rhodes N."/>
            <person name="Thang M."/>
            <person name="Chan C."/>
        </authorList>
    </citation>
    <scope>NUCLEOTIDE SEQUENCE</scope>
</reference>
<dbReference type="SMART" id="SM00255">
    <property type="entry name" value="TIR"/>
    <property type="match status" value="1"/>
</dbReference>
<evidence type="ECO:0000259" key="3">
    <source>
        <dbReference type="PROSITE" id="PS50404"/>
    </source>
</evidence>
<keyword evidence="6" id="KW-1185">Reference proteome</keyword>
<dbReference type="AlphaFoldDB" id="A0A812PVD4"/>
<dbReference type="Pfam" id="PF13676">
    <property type="entry name" value="TIR_2"/>
    <property type="match status" value="1"/>
</dbReference>
<dbReference type="Pfam" id="PF13410">
    <property type="entry name" value="GST_C_2"/>
    <property type="match status" value="1"/>
</dbReference>
<dbReference type="EMBL" id="CAJNJA010015696">
    <property type="protein sequence ID" value="CAE7366148.1"/>
    <property type="molecule type" value="Genomic_DNA"/>
</dbReference>
<evidence type="ECO:0000256" key="1">
    <source>
        <dbReference type="ARBA" id="ARBA00007409"/>
    </source>
</evidence>
<dbReference type="InterPro" id="IPR040079">
    <property type="entry name" value="Glutathione_S-Trfase"/>
</dbReference>
<dbReference type="Gene3D" id="1.25.40.10">
    <property type="entry name" value="Tetratricopeptide repeat domain"/>
    <property type="match status" value="2"/>
</dbReference>
<dbReference type="Proteomes" id="UP000601435">
    <property type="component" value="Unassembled WGS sequence"/>
</dbReference>
<dbReference type="InterPro" id="IPR036249">
    <property type="entry name" value="Thioredoxin-like_sf"/>
</dbReference>
<dbReference type="SFLD" id="SFLDS00019">
    <property type="entry name" value="Glutathione_Transferase_(cytos"/>
    <property type="match status" value="1"/>
</dbReference>
<dbReference type="OrthoDB" id="422574at2759"/>
<name>A0A812PVD4_9DINO</name>
<dbReference type="SUPFAM" id="SSF48452">
    <property type="entry name" value="TPR-like"/>
    <property type="match status" value="1"/>
</dbReference>
<comment type="similarity">
    <text evidence="1">Belongs to the GST superfamily.</text>
</comment>
<feature type="domain" description="GST N-terminal" evidence="3">
    <location>
        <begin position="620"/>
        <end position="707"/>
    </location>
</feature>